<dbReference type="InterPro" id="IPR025309">
    <property type="entry name" value="KTSC_dom"/>
</dbReference>
<organism evidence="2">
    <name type="scientific">uncultured Sphingopyxis sp</name>
    <dbReference type="NCBI Taxonomy" id="310581"/>
    <lineage>
        <taxon>Bacteria</taxon>
        <taxon>Pseudomonadati</taxon>
        <taxon>Pseudomonadota</taxon>
        <taxon>Alphaproteobacteria</taxon>
        <taxon>Sphingomonadales</taxon>
        <taxon>Sphingomonadaceae</taxon>
        <taxon>Sphingopyxis</taxon>
        <taxon>environmental samples</taxon>
    </lineage>
</organism>
<name>A0A1Y5PVP6_9SPHN</name>
<accession>A0A1Y5PVP6</accession>
<dbReference type="EMBL" id="LT598653">
    <property type="protein sequence ID" value="SBV34071.1"/>
    <property type="molecule type" value="Genomic_DNA"/>
</dbReference>
<reference evidence="2" key="1">
    <citation type="submission" date="2016-03" db="EMBL/GenBank/DDBJ databases">
        <authorList>
            <person name="Ploux O."/>
        </authorList>
    </citation>
    <scope>NUCLEOTIDE SEQUENCE</scope>
    <source>
        <strain evidence="2">UC10</strain>
    </source>
</reference>
<gene>
    <name evidence="2" type="ORF">SPPYR_2951</name>
</gene>
<dbReference type="KEGG" id="sphu:SPPYR_2951"/>
<dbReference type="AlphaFoldDB" id="A0A1Y5PVP6"/>
<proteinExistence type="predicted"/>
<protein>
    <recommendedName>
        <fullName evidence="1">KTSC domain-containing protein</fullName>
    </recommendedName>
</protein>
<sequence>MRTCRIDRSSMIDRAAFDADASILCIRFRDSGSYFYFDVPEALFDGLCNAASAGAFFNDRIKDRFRCERDPERRRYRPD</sequence>
<evidence type="ECO:0000313" key="2">
    <source>
        <dbReference type="EMBL" id="SBV34071.1"/>
    </source>
</evidence>
<dbReference type="Pfam" id="PF13619">
    <property type="entry name" value="KTSC"/>
    <property type="match status" value="1"/>
</dbReference>
<evidence type="ECO:0000259" key="1">
    <source>
        <dbReference type="Pfam" id="PF13619"/>
    </source>
</evidence>
<feature type="domain" description="KTSC" evidence="1">
    <location>
        <begin position="9"/>
        <end position="65"/>
    </location>
</feature>